<gene>
    <name evidence="6" type="ORF">FKV68_08915</name>
</gene>
<comment type="similarity">
    <text evidence="1">Belongs to the LysR transcriptional regulatory family.</text>
</comment>
<evidence type="ECO:0000313" key="7">
    <source>
        <dbReference type="Proteomes" id="UP000510721"/>
    </source>
</evidence>
<name>A0A859QI40_9HYPH</name>
<keyword evidence="4" id="KW-0804">Transcription</keyword>
<feature type="domain" description="LysR substrate-binding" evidence="5">
    <location>
        <begin position="54"/>
        <end position="196"/>
    </location>
</feature>
<dbReference type="Proteomes" id="UP000510721">
    <property type="component" value="Chromosome"/>
</dbReference>
<dbReference type="Gene3D" id="3.40.190.10">
    <property type="entry name" value="Periplasmic binding protein-like II"/>
    <property type="match status" value="2"/>
</dbReference>
<evidence type="ECO:0000313" key="6">
    <source>
        <dbReference type="EMBL" id="QLL61560.1"/>
    </source>
</evidence>
<dbReference type="AlphaFoldDB" id="A0A859QI40"/>
<proteinExistence type="inferred from homology"/>
<dbReference type="InterPro" id="IPR005119">
    <property type="entry name" value="LysR_subst-bd"/>
</dbReference>
<dbReference type="InterPro" id="IPR037402">
    <property type="entry name" value="YidZ_PBP2"/>
</dbReference>
<evidence type="ECO:0000256" key="4">
    <source>
        <dbReference type="ARBA" id="ARBA00023163"/>
    </source>
</evidence>
<sequence>MVGGRPREQRRHVLLRRLIQGVVERRDDLLRLVDTKVVGFRGRGGFDPKTSTRLFQVTTVDYVAALLAPALRAALADEAPGVRFSLRFGTGQAALDHVRTDDVDLAIGRFDLLPDGYRASSLSEDSYSVVMRKGHVFAEQPDLERYLEAEHLLVSFSGEHYGSADRALLTAGRKRRVVASVPLFMAALSTVANTDLFLPFPRGWQILMRAPSIWKRSRRRSRWRRSVSMS</sequence>
<dbReference type="PANTHER" id="PTHR30118">
    <property type="entry name" value="HTH-TYPE TRANSCRIPTIONAL REGULATOR LEUO-RELATED"/>
    <property type="match status" value="1"/>
</dbReference>
<keyword evidence="3" id="KW-0238">DNA-binding</keyword>
<evidence type="ECO:0000256" key="2">
    <source>
        <dbReference type="ARBA" id="ARBA00023015"/>
    </source>
</evidence>
<organism evidence="6 7">
    <name type="scientific">Sinorhizobium mexicanum</name>
    <dbReference type="NCBI Taxonomy" id="375549"/>
    <lineage>
        <taxon>Bacteria</taxon>
        <taxon>Pseudomonadati</taxon>
        <taxon>Pseudomonadota</taxon>
        <taxon>Alphaproteobacteria</taxon>
        <taxon>Hyphomicrobiales</taxon>
        <taxon>Rhizobiaceae</taxon>
        <taxon>Sinorhizobium/Ensifer group</taxon>
        <taxon>Sinorhizobium</taxon>
    </lineage>
</organism>
<dbReference type="GO" id="GO:0006355">
    <property type="term" value="P:regulation of DNA-templated transcription"/>
    <property type="evidence" value="ECO:0007669"/>
    <property type="project" value="InterPro"/>
</dbReference>
<dbReference type="PANTHER" id="PTHR30118:SF15">
    <property type="entry name" value="TRANSCRIPTIONAL REGULATORY PROTEIN"/>
    <property type="match status" value="1"/>
</dbReference>
<dbReference type="InterPro" id="IPR050389">
    <property type="entry name" value="LysR-type_TF"/>
</dbReference>
<protein>
    <recommendedName>
        <fullName evidence="5">LysR substrate-binding domain-containing protein</fullName>
    </recommendedName>
</protein>
<dbReference type="EMBL" id="CP041238">
    <property type="protein sequence ID" value="QLL61560.1"/>
    <property type="molecule type" value="Genomic_DNA"/>
</dbReference>
<keyword evidence="2" id="KW-0805">Transcription regulation</keyword>
<evidence type="ECO:0000256" key="1">
    <source>
        <dbReference type="ARBA" id="ARBA00009437"/>
    </source>
</evidence>
<keyword evidence="7" id="KW-1185">Reference proteome</keyword>
<evidence type="ECO:0000256" key="3">
    <source>
        <dbReference type="ARBA" id="ARBA00023125"/>
    </source>
</evidence>
<evidence type="ECO:0000259" key="5">
    <source>
        <dbReference type="Pfam" id="PF03466"/>
    </source>
</evidence>
<dbReference type="Pfam" id="PF03466">
    <property type="entry name" value="LysR_substrate"/>
    <property type="match status" value="1"/>
</dbReference>
<dbReference type="KEGG" id="emx:FKV68_08915"/>
<reference evidence="6 7" key="1">
    <citation type="submission" date="2019-06" db="EMBL/GenBank/DDBJ databases">
        <title>Complete genome sequence of Ensifer mexicanus ITTG R7 isolated from nodules of Acacia angustissima (Mill.) Kuntze.</title>
        <authorList>
            <person name="Rincon-Rosales R."/>
            <person name="Rogel M.A."/>
            <person name="Guerrero G."/>
            <person name="Rincon-Molina C.I."/>
            <person name="Lopez-Lopez A."/>
            <person name="Martinez-Romero E."/>
        </authorList>
    </citation>
    <scope>NUCLEOTIDE SEQUENCE [LARGE SCALE GENOMIC DNA]</scope>
    <source>
        <strain evidence="6 7">ITTG R7</strain>
    </source>
</reference>
<accession>A0A859QI40</accession>
<dbReference type="SUPFAM" id="SSF53850">
    <property type="entry name" value="Periplasmic binding protein-like II"/>
    <property type="match status" value="1"/>
</dbReference>
<dbReference type="GO" id="GO:0003677">
    <property type="term" value="F:DNA binding"/>
    <property type="evidence" value="ECO:0007669"/>
    <property type="project" value="UniProtKB-KW"/>
</dbReference>
<dbReference type="CDD" id="cd08417">
    <property type="entry name" value="PBP2_Nitroaromatics_like"/>
    <property type="match status" value="1"/>
</dbReference>